<evidence type="ECO:0000256" key="7">
    <source>
        <dbReference type="ARBA" id="ARBA00022989"/>
    </source>
</evidence>
<dbReference type="SUPFAM" id="SSF52799">
    <property type="entry name" value="(Phosphotyrosine protein) phosphatases II"/>
    <property type="match status" value="1"/>
</dbReference>
<protein>
    <recommendedName>
        <fullName evidence="9">Phosphatidate cytidylyltransferase</fullName>
        <ecNumber evidence="9">2.7.7.41</ecNumber>
    </recommendedName>
</protein>
<evidence type="ECO:0000256" key="3">
    <source>
        <dbReference type="ARBA" id="ARBA00022679"/>
    </source>
</evidence>
<dbReference type="SMART" id="SM00404">
    <property type="entry name" value="PTPc_motif"/>
    <property type="match status" value="1"/>
</dbReference>
<feature type="transmembrane region" description="Helical" evidence="10">
    <location>
        <begin position="824"/>
        <end position="844"/>
    </location>
</feature>
<dbReference type="Proteomes" id="UP000030665">
    <property type="component" value="Unassembled WGS sequence"/>
</dbReference>
<evidence type="ECO:0000256" key="1">
    <source>
        <dbReference type="ARBA" id="ARBA00004141"/>
    </source>
</evidence>
<feature type="transmembrane region" description="Helical" evidence="10">
    <location>
        <begin position="1579"/>
        <end position="1595"/>
    </location>
</feature>
<dbReference type="GO" id="GO:0004721">
    <property type="term" value="F:phosphoprotein phosphatase activity"/>
    <property type="evidence" value="ECO:0007669"/>
    <property type="project" value="UniProtKB-KW"/>
</dbReference>
<dbReference type="InterPro" id="IPR003595">
    <property type="entry name" value="Tyr_Pase_cat"/>
</dbReference>
<dbReference type="InterPro" id="IPR024497">
    <property type="entry name" value="DUF2773"/>
</dbReference>
<dbReference type="InterPro" id="IPR016130">
    <property type="entry name" value="Tyr_Pase_AS"/>
</dbReference>
<dbReference type="Gene3D" id="3.40.50.150">
    <property type="entry name" value="Vaccinia Virus protein VP39"/>
    <property type="match status" value="1"/>
</dbReference>
<dbReference type="PROSITE" id="PS50054">
    <property type="entry name" value="TYR_PHOSPHATASE_DUAL"/>
    <property type="match status" value="1"/>
</dbReference>
<keyword evidence="6" id="KW-0904">Protein phosphatase</keyword>
<dbReference type="Pfam" id="PF00782">
    <property type="entry name" value="DSPc"/>
    <property type="match status" value="1"/>
</dbReference>
<dbReference type="InterPro" id="IPR029058">
    <property type="entry name" value="AB_hydrolase_fold"/>
</dbReference>
<dbReference type="SUPFAM" id="SSF53474">
    <property type="entry name" value="alpha/beta-Hydrolases"/>
    <property type="match status" value="1"/>
</dbReference>
<feature type="transmembrane region" description="Helical" evidence="10">
    <location>
        <begin position="851"/>
        <end position="872"/>
    </location>
</feature>
<dbReference type="CDD" id="cd03386">
    <property type="entry name" value="PAP2_Aur1_like"/>
    <property type="match status" value="1"/>
</dbReference>
<dbReference type="UniPathway" id="UPA00557">
    <property type="reaction ID" value="UER00614"/>
</dbReference>
<dbReference type="InterPro" id="IPR000387">
    <property type="entry name" value="Tyr_Pase_dom"/>
</dbReference>
<feature type="domain" description="Tyrosine-protein phosphatase" evidence="11">
    <location>
        <begin position="1722"/>
        <end position="1855"/>
    </location>
</feature>
<name>A0A077ZK33_TRITR</name>
<keyword evidence="3 9" id="KW-0808">Transferase</keyword>
<gene>
    <name evidence="13" type="ORF">TTRE_0000846201</name>
</gene>
<feature type="domain" description="Tyrosine specific protein phosphatases" evidence="12">
    <location>
        <begin position="1781"/>
        <end position="1847"/>
    </location>
</feature>
<keyword evidence="9" id="KW-0548">Nucleotidyltransferase</keyword>
<evidence type="ECO:0000313" key="14">
    <source>
        <dbReference type="Proteomes" id="UP000030665"/>
    </source>
</evidence>
<reference evidence="13" key="2">
    <citation type="submission" date="2014-03" db="EMBL/GenBank/DDBJ databases">
        <title>The whipworm genome and dual-species transcriptomics of an intimate host-pathogen interaction.</title>
        <authorList>
            <person name="Foth B.J."/>
            <person name="Tsai I.J."/>
            <person name="Reid A.J."/>
            <person name="Bancroft A.J."/>
            <person name="Nichol S."/>
            <person name="Tracey A."/>
            <person name="Holroyd N."/>
            <person name="Cotton J.A."/>
            <person name="Stanley E.J."/>
            <person name="Zarowiecki M."/>
            <person name="Liu J.Z."/>
            <person name="Huckvale T."/>
            <person name="Cooper P.J."/>
            <person name="Grencis R.K."/>
            <person name="Berriman M."/>
        </authorList>
    </citation>
    <scope>NUCLEOTIDE SEQUENCE [LARGE SCALE GENOMIC DNA]</scope>
</reference>
<dbReference type="InterPro" id="IPR029063">
    <property type="entry name" value="SAM-dependent_MTases_sf"/>
</dbReference>
<dbReference type="Pfam" id="PF12146">
    <property type="entry name" value="Hydrolase_4"/>
    <property type="match status" value="1"/>
</dbReference>
<dbReference type="PROSITE" id="PS00383">
    <property type="entry name" value="TYR_PHOSPHATASE_1"/>
    <property type="match status" value="1"/>
</dbReference>
<comment type="subcellular location">
    <subcellularLocation>
        <location evidence="1">Membrane</location>
        <topology evidence="1">Multi-pass membrane protein</topology>
    </subcellularLocation>
</comment>
<dbReference type="PROSITE" id="PS50056">
    <property type="entry name" value="TYR_PHOSPHATASE_2"/>
    <property type="match status" value="1"/>
</dbReference>
<evidence type="ECO:0000256" key="4">
    <source>
        <dbReference type="ARBA" id="ARBA00022692"/>
    </source>
</evidence>
<accession>A0A077ZK33</accession>
<dbReference type="InterPro" id="IPR000340">
    <property type="entry name" value="Dual-sp_phosphatase_cat-dom"/>
</dbReference>
<proteinExistence type="inferred from homology"/>
<feature type="transmembrane region" description="Helical" evidence="10">
    <location>
        <begin position="1638"/>
        <end position="1661"/>
    </location>
</feature>
<dbReference type="FunFam" id="3.40.50.1820:FF:000201">
    <property type="entry name" value="Alpha/beta fold hydrolase"/>
    <property type="match status" value="1"/>
</dbReference>
<dbReference type="GO" id="GO:0005886">
    <property type="term" value="C:plasma membrane"/>
    <property type="evidence" value="ECO:0007669"/>
    <property type="project" value="TreeGrafter"/>
</dbReference>
<evidence type="ECO:0000256" key="2">
    <source>
        <dbReference type="ARBA" id="ARBA00010185"/>
    </source>
</evidence>
<dbReference type="PROSITE" id="PS01315">
    <property type="entry name" value="CDS"/>
    <property type="match status" value="1"/>
</dbReference>
<evidence type="ECO:0000256" key="9">
    <source>
        <dbReference type="RuleBase" id="RU003938"/>
    </source>
</evidence>
<evidence type="ECO:0000259" key="12">
    <source>
        <dbReference type="PROSITE" id="PS50056"/>
    </source>
</evidence>
<dbReference type="InterPro" id="IPR020422">
    <property type="entry name" value="TYR_PHOSPHATASE_DUAL_dom"/>
</dbReference>
<dbReference type="PANTHER" id="PTHR43535">
    <property type="entry name" value="PHOSPHATIDATE CYTIDYLYLTRANSFERASE"/>
    <property type="match status" value="1"/>
</dbReference>
<dbReference type="AlphaFoldDB" id="A0A077ZK33"/>
<dbReference type="GO" id="GO:0004605">
    <property type="term" value="F:phosphatidate cytidylyltransferase activity"/>
    <property type="evidence" value="ECO:0007669"/>
    <property type="project" value="UniProtKB-EC"/>
</dbReference>
<dbReference type="Pfam" id="PF10971">
    <property type="entry name" value="DUF2773"/>
    <property type="match status" value="1"/>
</dbReference>
<dbReference type="Pfam" id="PF01148">
    <property type="entry name" value="CTP_transf_1"/>
    <property type="match status" value="1"/>
</dbReference>
<dbReference type="Gene3D" id="3.40.50.1820">
    <property type="entry name" value="alpha/beta hydrolase"/>
    <property type="match status" value="1"/>
</dbReference>
<reference evidence="13" key="1">
    <citation type="submission" date="2014-01" db="EMBL/GenBank/DDBJ databases">
        <authorList>
            <person name="Aslett M."/>
        </authorList>
    </citation>
    <scope>NUCLEOTIDE SEQUENCE</scope>
</reference>
<keyword evidence="7 10" id="KW-1133">Transmembrane helix</keyword>
<evidence type="ECO:0000256" key="5">
    <source>
        <dbReference type="ARBA" id="ARBA00022801"/>
    </source>
</evidence>
<feature type="transmembrane region" description="Helical" evidence="10">
    <location>
        <begin position="1474"/>
        <end position="1497"/>
    </location>
</feature>
<dbReference type="InterPro" id="IPR029021">
    <property type="entry name" value="Prot-tyrosine_phosphatase-like"/>
</dbReference>
<dbReference type="InterPro" id="IPR022744">
    <property type="entry name" value="MeTrfase_dom_put"/>
</dbReference>
<evidence type="ECO:0000256" key="10">
    <source>
        <dbReference type="SAM" id="Phobius"/>
    </source>
</evidence>
<feature type="transmembrane region" description="Helical" evidence="10">
    <location>
        <begin position="784"/>
        <end position="804"/>
    </location>
</feature>
<dbReference type="SMART" id="SM00195">
    <property type="entry name" value="DSPc"/>
    <property type="match status" value="1"/>
</dbReference>
<sequence>MLSLPVQAELRCVANAVDIEQFFSAATAEDKQQVEQAINSSVNLVPFGLSASDWKVHRGDLVVEGNIESNQKLIVLGNLTVKGNISTFSLSNPWVILGNVTATNIVTDSPLLITGSINASGLVFIDSYYDNPSTIKGSINARGIFINDIIAPVVASSTNSEFMVRASDKNDTENVKKALMIINPDAYYWGLINDEDALKEIFKRSNIRMAGNVCNQMKKEALFRPKPSPELVQELQMLDEGNVAAFEGRDIATFDLAIIRTLPRLKGISANLRKQLINSNDEQTIESMARYMPDNEILELTDQQLGYQPVVLGLLDREPLSVEIMTRMSRLPDGVGPLNLALRENLPLDIVMTLAKRDWDMIIQELYKDAWLLPESIIDGYIRSDDSSIRQVGAGGQLTYNQAMQLANDSSNNVVTSLAFKLAEMKHHGQLLRMTPQESDKVAAYLYQKFENDDDLIRVLFLALPDNLQFNFVKRMEKKSPAYFCCRDMQVIHSDAALQRLLTRFNDPEGWSNLAKNQYLSTLMKQKIWQRALSHRKNNPKADSAAYETSADMILSELISHGEVDDQMLLNATALIRLEDWDFLESALVSWDNLPAVVLKELQQNTPRNDIWAKFFLRQENSSRAQVDEALRVYYALDPDALAQLDVLAKQPDRIWWSTLAKSNLTFFKFGALNNRHTPPAVLAAEIDPEWWIVAMNNPRFPVDVLKARLKRDPLLALELVNPELDLVRQLALNATGQVLVGDPSGFLHTVSAIFWGWIMTVFALSHAAWLLMLPTTNIQGGALLVLFLLALTESNDIAQYLWGKSCGRRKVVPKVSPGKTLEGLMGGVITIMIASLIIGPLLTPLNTLQALLAGLLIGISGFCGDVVMSAIKRDIGVKDSGKLLPGHGGLLDRIDSLIFTAPPGAKKVIVLFHRGHEHSGRLQHLVDELAMPDTAFYAWDARGHGKSSGPRGYSPSLARSVRDVDEFVRFAASDSQVGLEEVVVIAQSVGAVLVATWIHDYAPAIRGLVLASPAFKVKLYVPLARPALALWHRLRGLFFINSYVKGRYLTHDRQRGASFNNDPLITRAIAVNILLDLYKTSERIIRDAAAITLPTQLLISGDDYVVHRQPQIDFYQRLRSPLKELHLLPGFYHDTLGEENRALAFEKMQSFISRLYANKSQKFDYQHEDCTGPSADRWRLLSGGPVPLSPVDLAYRFMRKAMKLFGTHSSGLHLGMSTGFDSGSSLDYVYQNQPQGSNAFGRLVDKIYLNSVGWRGIRQRKTHLQILIKQAVADLHAKGLAVRVVDIAAGHGRYVLDALANEPAVSDILLRDYSELNVAQGQEMIAQRGMSGRVRFEQGDAFNPEELSALTPRPTLAIVSGLYELFPENEQVKNSLAGLANAIEPGGILIYTGQPWHPQLEMIAGVLTSHKDGKPWVMRVRSQGEMDSLVRDAGFDKCTQRIDEWGIFTVSMADLNSHDIPSQVFGWETAIPFLPWTIVPYWSLDLLYGFSLFVCSTTFEQRRLVHRLILATVMACCGFLLYPLKFSFIRPEVSGVTGWLFSQLELFDLPYNQSPSLHIILCWLLWRHFRQHLAERWRKVCGGWFLLIAISTLTTWQHHFIDVITGLAVGMLIDWMVPVDRRWNYQKPDQRRIKIALPYVVGAGSCIVLMELMMMIQLWWSVWLCWPVLSLLIIGRGYGGLGAITTGKDSQGKLPPAVYWLTLPCRIGMWLSMRWFCRRLEPVSKMTAGVYLGAFPRHIPAQNAVLDVTFEFPRGRATKDRLYFCVPMLDLVVPEEGELRQAVAMLETLREEQGSVLVHCALGLSRSALVVAAWLLCYGHCKTVDEAISFIRARRSHIVLKEEHKAMLKLWENR</sequence>
<dbReference type="EMBL" id="HG806893">
    <property type="protein sequence ID" value="CDW60109.1"/>
    <property type="molecule type" value="Genomic_DNA"/>
</dbReference>
<comment type="pathway">
    <text evidence="9">Phospholipid metabolism; CDP-diacylglycerol biosynthesis; CDP-diacylglycerol from sn-glycerol 3-phosphate: step 3/3.</text>
</comment>
<dbReference type="CDD" id="cd14527">
    <property type="entry name" value="DSP_bac"/>
    <property type="match status" value="1"/>
</dbReference>
<evidence type="ECO:0000256" key="8">
    <source>
        <dbReference type="ARBA" id="ARBA00023136"/>
    </source>
</evidence>
<organism evidence="13 14">
    <name type="scientific">Trichuris trichiura</name>
    <name type="common">Whipworm</name>
    <name type="synonym">Trichocephalus trichiurus</name>
    <dbReference type="NCBI Taxonomy" id="36087"/>
    <lineage>
        <taxon>Eukaryota</taxon>
        <taxon>Metazoa</taxon>
        <taxon>Ecdysozoa</taxon>
        <taxon>Nematoda</taxon>
        <taxon>Enoplea</taxon>
        <taxon>Dorylaimia</taxon>
        <taxon>Trichinellida</taxon>
        <taxon>Trichuridae</taxon>
        <taxon>Trichuris</taxon>
    </lineage>
</organism>
<dbReference type="SUPFAM" id="SSF53335">
    <property type="entry name" value="S-adenosyl-L-methionine-dependent methyltransferases"/>
    <property type="match status" value="1"/>
</dbReference>
<feature type="transmembrane region" description="Helical" evidence="10">
    <location>
        <begin position="1601"/>
        <end position="1618"/>
    </location>
</feature>
<evidence type="ECO:0000313" key="13">
    <source>
        <dbReference type="EMBL" id="CDW60109.1"/>
    </source>
</evidence>
<feature type="transmembrane region" description="Helical" evidence="10">
    <location>
        <begin position="1509"/>
        <end position="1530"/>
    </location>
</feature>
<dbReference type="EC" id="2.7.7.41" evidence="9"/>
<comment type="similarity">
    <text evidence="2 9">Belongs to the CDS family.</text>
</comment>
<dbReference type="GO" id="GO:0016024">
    <property type="term" value="P:CDP-diacylglycerol biosynthetic process"/>
    <property type="evidence" value="ECO:0007669"/>
    <property type="project" value="UniProtKB-UniPathway"/>
</dbReference>
<keyword evidence="5 13" id="KW-0378">Hydrolase</keyword>
<dbReference type="Pfam" id="PF12147">
    <property type="entry name" value="Methyltransf_20"/>
    <property type="match status" value="1"/>
</dbReference>
<dbReference type="CDD" id="cd02440">
    <property type="entry name" value="AdoMet_MTases"/>
    <property type="match status" value="1"/>
</dbReference>
<dbReference type="OrthoDB" id="10249433at2759"/>
<dbReference type="InterPro" id="IPR022742">
    <property type="entry name" value="Hydrolase_4"/>
</dbReference>
<evidence type="ECO:0000256" key="6">
    <source>
        <dbReference type="ARBA" id="ARBA00022912"/>
    </source>
</evidence>
<evidence type="ECO:0000259" key="11">
    <source>
        <dbReference type="PROSITE" id="PS50054"/>
    </source>
</evidence>
<keyword evidence="14" id="KW-1185">Reference proteome</keyword>
<comment type="catalytic activity">
    <reaction evidence="9">
        <text>a 1,2-diacyl-sn-glycero-3-phosphate + CTP + H(+) = a CDP-1,2-diacyl-sn-glycerol + diphosphate</text>
        <dbReference type="Rhea" id="RHEA:16229"/>
        <dbReference type="ChEBI" id="CHEBI:15378"/>
        <dbReference type="ChEBI" id="CHEBI:33019"/>
        <dbReference type="ChEBI" id="CHEBI:37563"/>
        <dbReference type="ChEBI" id="CHEBI:58332"/>
        <dbReference type="ChEBI" id="CHEBI:58608"/>
        <dbReference type="EC" id="2.7.7.41"/>
    </reaction>
</comment>
<keyword evidence="8 10" id="KW-0472">Membrane</keyword>
<feature type="transmembrane region" description="Helical" evidence="10">
    <location>
        <begin position="1550"/>
        <end position="1567"/>
    </location>
</feature>
<dbReference type="InterPro" id="IPR000374">
    <property type="entry name" value="PC_trans"/>
</dbReference>
<dbReference type="STRING" id="36087.A0A077ZK33"/>
<feature type="transmembrane region" description="Helical" evidence="10">
    <location>
        <begin position="1667"/>
        <end position="1686"/>
    </location>
</feature>
<dbReference type="Gene3D" id="3.90.190.10">
    <property type="entry name" value="Protein tyrosine phosphatase superfamily"/>
    <property type="match status" value="1"/>
</dbReference>
<keyword evidence="4 9" id="KW-0812">Transmembrane</keyword>
<dbReference type="PANTHER" id="PTHR43535:SF1">
    <property type="entry name" value="PHOSPHATIDATE CYTIDYLYLTRANSFERASE"/>
    <property type="match status" value="1"/>
</dbReference>
<feature type="transmembrane region" description="Helical" evidence="10">
    <location>
        <begin position="753"/>
        <end position="772"/>
    </location>
</feature>